<name>A0ABQ8GBJ8_9PEZI</name>
<dbReference type="EMBL" id="JAGTJR010000012">
    <property type="protein sequence ID" value="KAH7051090.1"/>
    <property type="molecule type" value="Genomic_DNA"/>
</dbReference>
<feature type="non-terminal residue" evidence="2">
    <location>
        <position position="135"/>
    </location>
</feature>
<dbReference type="Proteomes" id="UP000774617">
    <property type="component" value="Unassembled WGS sequence"/>
</dbReference>
<reference evidence="2 3" key="1">
    <citation type="journal article" date="2021" name="Nat. Commun.">
        <title>Genetic determinants of endophytism in the Arabidopsis root mycobiome.</title>
        <authorList>
            <person name="Mesny F."/>
            <person name="Miyauchi S."/>
            <person name="Thiergart T."/>
            <person name="Pickel B."/>
            <person name="Atanasova L."/>
            <person name="Karlsson M."/>
            <person name="Huettel B."/>
            <person name="Barry K.W."/>
            <person name="Haridas S."/>
            <person name="Chen C."/>
            <person name="Bauer D."/>
            <person name="Andreopoulos W."/>
            <person name="Pangilinan J."/>
            <person name="LaButti K."/>
            <person name="Riley R."/>
            <person name="Lipzen A."/>
            <person name="Clum A."/>
            <person name="Drula E."/>
            <person name="Henrissat B."/>
            <person name="Kohler A."/>
            <person name="Grigoriev I.V."/>
            <person name="Martin F.M."/>
            <person name="Hacquard S."/>
        </authorList>
    </citation>
    <scope>NUCLEOTIDE SEQUENCE [LARGE SCALE GENOMIC DNA]</scope>
    <source>
        <strain evidence="2 3">MPI-SDFR-AT-0080</strain>
    </source>
</reference>
<keyword evidence="1" id="KW-0472">Membrane</keyword>
<gene>
    <name evidence="2" type="ORF">B0J12DRAFT_728097</name>
</gene>
<feature type="transmembrane region" description="Helical" evidence="1">
    <location>
        <begin position="71"/>
        <end position="89"/>
    </location>
</feature>
<keyword evidence="1" id="KW-1133">Transmembrane helix</keyword>
<evidence type="ECO:0000313" key="3">
    <source>
        <dbReference type="Proteomes" id="UP000774617"/>
    </source>
</evidence>
<keyword evidence="3" id="KW-1185">Reference proteome</keyword>
<sequence length="135" mass="15021">MPLPLHSDRIIAFAVIKTVTQRIQASEQNASDVSTSNALYVRMSRNTNSKLTVWKSGIAAFVRTDHILLRFMMRVTIASIVVVVIARLIDYHVVRIPLLSPSPALPESSPRSTPPARITYFCSKAFVLSSFQSAY</sequence>
<comment type="caution">
    <text evidence="2">The sequence shown here is derived from an EMBL/GenBank/DDBJ whole genome shotgun (WGS) entry which is preliminary data.</text>
</comment>
<protein>
    <submittedName>
        <fullName evidence="2">Uncharacterized protein</fullName>
    </submittedName>
</protein>
<proteinExistence type="predicted"/>
<keyword evidence="1" id="KW-0812">Transmembrane</keyword>
<accession>A0ABQ8GBJ8</accession>
<organism evidence="2 3">
    <name type="scientific">Macrophomina phaseolina</name>
    <dbReference type="NCBI Taxonomy" id="35725"/>
    <lineage>
        <taxon>Eukaryota</taxon>
        <taxon>Fungi</taxon>
        <taxon>Dikarya</taxon>
        <taxon>Ascomycota</taxon>
        <taxon>Pezizomycotina</taxon>
        <taxon>Dothideomycetes</taxon>
        <taxon>Dothideomycetes incertae sedis</taxon>
        <taxon>Botryosphaeriales</taxon>
        <taxon>Botryosphaeriaceae</taxon>
        <taxon>Macrophomina</taxon>
    </lineage>
</organism>
<evidence type="ECO:0000256" key="1">
    <source>
        <dbReference type="SAM" id="Phobius"/>
    </source>
</evidence>
<evidence type="ECO:0000313" key="2">
    <source>
        <dbReference type="EMBL" id="KAH7051090.1"/>
    </source>
</evidence>